<feature type="binding site" evidence="6">
    <location>
        <position position="124"/>
    </location>
    <ligand>
        <name>Mn(2+)</name>
        <dbReference type="ChEBI" id="CHEBI:29035"/>
        <label>2</label>
    </ligand>
</feature>
<evidence type="ECO:0000256" key="6">
    <source>
        <dbReference type="PIRSR" id="PIRSR036979-1"/>
    </source>
</evidence>
<feature type="binding site" evidence="6">
    <location>
        <position position="147"/>
    </location>
    <ligand>
        <name>Mn(2+)</name>
        <dbReference type="ChEBI" id="CHEBI:29035"/>
        <label>1</label>
    </ligand>
</feature>
<dbReference type="PRINTS" id="PR00116">
    <property type="entry name" value="ARGINASE"/>
</dbReference>
<evidence type="ECO:0000256" key="1">
    <source>
        <dbReference type="ARBA" id="ARBA00022723"/>
    </source>
</evidence>
<reference evidence="10" key="1">
    <citation type="submission" date="2015-08" db="EMBL/GenBank/DDBJ databases">
        <title>Fjat-14210 dsm16467.</title>
        <authorList>
            <person name="Liu B."/>
            <person name="Wang J."/>
            <person name="Zhu Y."/>
            <person name="Liu G."/>
            <person name="Chen Q."/>
            <person name="Chen Z."/>
            <person name="Lan J."/>
            <person name="Che J."/>
            <person name="Ge C."/>
            <person name="Shi H."/>
            <person name="Pan Z."/>
            <person name="Liu X."/>
        </authorList>
    </citation>
    <scope>NUCLEOTIDE SEQUENCE [LARGE SCALE GENOMIC DNA]</scope>
    <source>
        <strain evidence="10">DSM 16467</strain>
    </source>
</reference>
<feature type="binding site" evidence="6">
    <location>
        <position position="151"/>
    </location>
    <ligand>
        <name>Mn(2+)</name>
        <dbReference type="ChEBI" id="CHEBI:29035"/>
        <label>1</label>
    </ligand>
</feature>
<name>A0A0M0KWD8_9BACI</name>
<dbReference type="GO" id="GO:0033389">
    <property type="term" value="P:putrescine biosynthetic process from arginine, via agmatine"/>
    <property type="evidence" value="ECO:0007669"/>
    <property type="project" value="TreeGrafter"/>
</dbReference>
<comment type="caution">
    <text evidence="9">The sequence shown here is derived from an EMBL/GenBank/DDBJ whole genome shotgun (WGS) entry which is preliminary data.</text>
</comment>
<keyword evidence="3" id="KW-0369">Histidine metabolism</keyword>
<dbReference type="InterPro" id="IPR005923">
    <property type="entry name" value="HutG"/>
</dbReference>
<evidence type="ECO:0000256" key="8">
    <source>
        <dbReference type="RuleBase" id="RU003684"/>
    </source>
</evidence>
<dbReference type="InterPro" id="IPR006035">
    <property type="entry name" value="Ureohydrolase"/>
</dbReference>
<feature type="binding site" evidence="6">
    <location>
        <position position="239"/>
    </location>
    <ligand>
        <name>Mn(2+)</name>
        <dbReference type="ChEBI" id="CHEBI:29035"/>
        <label>1</label>
    </ligand>
</feature>
<dbReference type="OrthoDB" id="9788689at2"/>
<keyword evidence="2 8" id="KW-0378">Hydrolase</keyword>
<dbReference type="PROSITE" id="PS01053">
    <property type="entry name" value="ARGINASE_1"/>
    <property type="match status" value="1"/>
</dbReference>
<dbReference type="InterPro" id="IPR020855">
    <property type="entry name" value="Ureohydrolase_Mn_BS"/>
</dbReference>
<proteinExistence type="inferred from homology"/>
<dbReference type="PIRSF" id="PIRSF036979">
    <property type="entry name" value="Arginase"/>
    <property type="match status" value="1"/>
</dbReference>
<keyword evidence="10" id="KW-1185">Reference proteome</keyword>
<organism evidence="9 10">
    <name type="scientific">Priestia koreensis</name>
    <dbReference type="NCBI Taxonomy" id="284581"/>
    <lineage>
        <taxon>Bacteria</taxon>
        <taxon>Bacillati</taxon>
        <taxon>Bacillota</taxon>
        <taxon>Bacilli</taxon>
        <taxon>Bacillales</taxon>
        <taxon>Bacillaceae</taxon>
        <taxon>Priestia</taxon>
    </lineage>
</organism>
<evidence type="ECO:0000313" key="9">
    <source>
        <dbReference type="EMBL" id="KOO42932.1"/>
    </source>
</evidence>
<dbReference type="STRING" id="284581.AMD01_17500"/>
<dbReference type="GO" id="GO:0008783">
    <property type="term" value="F:agmatinase activity"/>
    <property type="evidence" value="ECO:0007669"/>
    <property type="project" value="TreeGrafter"/>
</dbReference>
<dbReference type="GO" id="GO:0019556">
    <property type="term" value="P:L-histidine catabolic process to glutamate and formamide"/>
    <property type="evidence" value="ECO:0007669"/>
    <property type="project" value="UniProtKB-UniRule"/>
</dbReference>
<dbReference type="PANTHER" id="PTHR11358">
    <property type="entry name" value="ARGINASE/AGMATINASE"/>
    <property type="match status" value="1"/>
</dbReference>
<dbReference type="GO" id="GO:0046872">
    <property type="term" value="F:metal ion binding"/>
    <property type="evidence" value="ECO:0007669"/>
    <property type="project" value="UniProtKB-KW"/>
</dbReference>
<keyword evidence="4 6" id="KW-0464">Manganese</keyword>
<gene>
    <name evidence="9" type="ORF">AMD01_17500</name>
</gene>
<dbReference type="PATRIC" id="fig|284581.3.peg.3008"/>
<dbReference type="Gene3D" id="3.40.800.10">
    <property type="entry name" value="Ureohydrolase domain"/>
    <property type="match status" value="1"/>
</dbReference>
<evidence type="ECO:0000256" key="4">
    <source>
        <dbReference type="ARBA" id="ARBA00023211"/>
    </source>
</evidence>
<evidence type="ECO:0000256" key="7">
    <source>
        <dbReference type="PROSITE-ProRule" id="PRU00742"/>
    </source>
</evidence>
<dbReference type="Proteomes" id="UP000037558">
    <property type="component" value="Unassembled WGS sequence"/>
</dbReference>
<accession>A0A0M0KWD8</accession>
<dbReference type="EMBL" id="LILC01000023">
    <property type="protein sequence ID" value="KOO42932.1"/>
    <property type="molecule type" value="Genomic_DNA"/>
</dbReference>
<dbReference type="PROSITE" id="PS51409">
    <property type="entry name" value="ARGINASE_2"/>
    <property type="match status" value="1"/>
</dbReference>
<dbReference type="CDD" id="cd09990">
    <property type="entry name" value="Agmatinase-like"/>
    <property type="match status" value="1"/>
</dbReference>
<dbReference type="InterPro" id="IPR023696">
    <property type="entry name" value="Ureohydrolase_dom_sf"/>
</dbReference>
<dbReference type="NCBIfam" id="TIGR01227">
    <property type="entry name" value="hutG"/>
    <property type="match status" value="1"/>
</dbReference>
<protein>
    <recommendedName>
        <fullName evidence="5">Formimidoylglutamase</fullName>
        <ecNumber evidence="5">3.5.3.8</ecNumber>
    </recommendedName>
</protein>
<evidence type="ECO:0000313" key="10">
    <source>
        <dbReference type="Proteomes" id="UP000037558"/>
    </source>
</evidence>
<dbReference type="PANTHER" id="PTHR11358:SF35">
    <property type="entry name" value="FORMIMIDOYLGLUTAMASE"/>
    <property type="match status" value="1"/>
</dbReference>
<dbReference type="AlphaFoldDB" id="A0A0M0KWD8"/>
<keyword evidence="1 6" id="KW-0479">Metal-binding</keyword>
<dbReference type="Pfam" id="PF00491">
    <property type="entry name" value="Arginase"/>
    <property type="match status" value="1"/>
</dbReference>
<sequence length="312" mass="34487">MIHLTQPGTLFQDQYVTRASELLQKWQGEGVHSYGLIGVPLAKTSISHSGAHLAPAAFRQSLSGFTTYATESGCDLQRERIIDFGDIAMHATDVIESHKRIKDTLYELLQKNEKLFPIIIGGDHSVSYPAIAAFQQARGKTAVIQFDAHCDVRNLHDGGVTNGTPFRKLLEEKHIEGDYLYQVGIRNFVNSEAYIHYVKQAGVRMVTMEHVTAVGIQNVMQNILHEVEQKADHLYVSLDMDVLDQAYAPGCPAAAPGGMSSSVLIEALSLITRSPLFSGIDLVEVDPTVDFRSMTSKLSAYMVLSVLEKRIR</sequence>
<feature type="binding site" evidence="6">
    <location>
        <position position="241"/>
    </location>
    <ligand>
        <name>Mn(2+)</name>
        <dbReference type="ChEBI" id="CHEBI:29035"/>
        <label>1</label>
    </ligand>
</feature>
<evidence type="ECO:0000256" key="5">
    <source>
        <dbReference type="NCBIfam" id="TIGR01227"/>
    </source>
</evidence>
<comment type="similarity">
    <text evidence="7 8">Belongs to the arginase family.</text>
</comment>
<dbReference type="SUPFAM" id="SSF52768">
    <property type="entry name" value="Arginase/deacetylase"/>
    <property type="match status" value="1"/>
</dbReference>
<evidence type="ECO:0000256" key="3">
    <source>
        <dbReference type="ARBA" id="ARBA00022808"/>
    </source>
</evidence>
<feature type="binding site" evidence="6">
    <location>
        <position position="149"/>
    </location>
    <ligand>
        <name>Mn(2+)</name>
        <dbReference type="ChEBI" id="CHEBI:29035"/>
        <label>1</label>
    </ligand>
</feature>
<dbReference type="EC" id="3.5.3.8" evidence="5"/>
<evidence type="ECO:0000256" key="2">
    <source>
        <dbReference type="ARBA" id="ARBA00022801"/>
    </source>
</evidence>
<dbReference type="RefSeq" id="WP_053402735.1">
    <property type="nucleotide sequence ID" value="NZ_LILC01000023.1"/>
</dbReference>
<dbReference type="GO" id="GO:0050415">
    <property type="term" value="F:formimidoylglutamase activity"/>
    <property type="evidence" value="ECO:0007669"/>
    <property type="project" value="UniProtKB-UniRule"/>
</dbReference>
<comment type="cofactor">
    <cofactor evidence="6">
        <name>Mn(2+)</name>
        <dbReference type="ChEBI" id="CHEBI:29035"/>
    </cofactor>
    <text evidence="6">Binds 2 manganese ions per subunit.</text>
</comment>